<evidence type="ECO:0000256" key="3">
    <source>
        <dbReference type="ARBA" id="ARBA00022989"/>
    </source>
</evidence>
<dbReference type="HOGENOM" id="CLU_109313_0_0_9"/>
<dbReference type="KEGG" id="ble:BleG1_4073"/>
<comment type="subcellular location">
    <subcellularLocation>
        <location evidence="1">Membrane</location>
        <topology evidence="1">Multi-pass membrane protein</topology>
    </subcellularLocation>
</comment>
<evidence type="ECO:0000259" key="6">
    <source>
        <dbReference type="Pfam" id="PF04893"/>
    </source>
</evidence>
<sequence>MSTFFKVWINPRGVIRNKIEKEATVQPLGKYLLLAYISGVFSIMFSFEMEAPFSATMFSLSVFLGAIVTSVLSVFLMPVLFKWFGSWVGGRGSLAEVRVAVIYTQVLPQIFIGILLLPFILLIGENFFLVYENSLEPQLSGLQNWALLVASLLLILLFVWQFIVMLQGLGEAHGFSAWKSLLVYIIFTVLLTIVLVIVGLILALTIGVLFI</sequence>
<keyword evidence="8" id="KW-1185">Reference proteome</keyword>
<reference evidence="7 8" key="1">
    <citation type="journal article" date="2014" name="Gene">
        <title>A comparative genomic analysis of the alkalitolerant soil bacterium Bacillus lehensis G1.</title>
        <authorList>
            <person name="Noor Y.M."/>
            <person name="Samsulrizal N.H."/>
            <person name="Jema'on N.A."/>
            <person name="Low K.O."/>
            <person name="Ramli A.N."/>
            <person name="Alias N.I."/>
            <person name="Damis S.I."/>
            <person name="Fuzi S.F."/>
            <person name="Isa M.N."/>
            <person name="Murad A.M."/>
            <person name="Raih M.F."/>
            <person name="Bakar F.D."/>
            <person name="Najimudin N."/>
            <person name="Mahadi N.M."/>
            <person name="Illias R.M."/>
        </authorList>
    </citation>
    <scope>NUCLEOTIDE SEQUENCE [LARGE SCALE GENOMIC DNA]</scope>
    <source>
        <strain evidence="7 8">G1</strain>
    </source>
</reference>
<evidence type="ECO:0000256" key="5">
    <source>
        <dbReference type="SAM" id="Phobius"/>
    </source>
</evidence>
<evidence type="ECO:0000313" key="7">
    <source>
        <dbReference type="EMBL" id="AIC96608.1"/>
    </source>
</evidence>
<dbReference type="EMBL" id="CP003923">
    <property type="protein sequence ID" value="AIC96608.1"/>
    <property type="molecule type" value="Genomic_DNA"/>
</dbReference>
<dbReference type="Pfam" id="PF04893">
    <property type="entry name" value="Yip1"/>
    <property type="match status" value="1"/>
</dbReference>
<evidence type="ECO:0000313" key="8">
    <source>
        <dbReference type="Proteomes" id="UP000027142"/>
    </source>
</evidence>
<organism evidence="7 8">
    <name type="scientific">Shouchella lehensis G1</name>
    <dbReference type="NCBI Taxonomy" id="1246626"/>
    <lineage>
        <taxon>Bacteria</taxon>
        <taxon>Bacillati</taxon>
        <taxon>Bacillota</taxon>
        <taxon>Bacilli</taxon>
        <taxon>Bacillales</taxon>
        <taxon>Bacillaceae</taxon>
        <taxon>Shouchella</taxon>
    </lineage>
</organism>
<feature type="transmembrane region" description="Helical" evidence="5">
    <location>
        <begin position="181"/>
        <end position="210"/>
    </location>
</feature>
<accession>A0A060M7T7</accession>
<proteinExistence type="predicted"/>
<gene>
    <name evidence="7" type="ORF">BleG1_4073</name>
</gene>
<dbReference type="InterPro" id="IPR006977">
    <property type="entry name" value="Yip1_dom"/>
</dbReference>
<evidence type="ECO:0000256" key="1">
    <source>
        <dbReference type="ARBA" id="ARBA00004141"/>
    </source>
</evidence>
<dbReference type="AlphaFoldDB" id="A0A060M7T7"/>
<feature type="transmembrane region" description="Helical" evidence="5">
    <location>
        <begin position="28"/>
        <end position="47"/>
    </location>
</feature>
<evidence type="ECO:0000256" key="4">
    <source>
        <dbReference type="ARBA" id="ARBA00023136"/>
    </source>
</evidence>
<dbReference type="Proteomes" id="UP000027142">
    <property type="component" value="Chromosome"/>
</dbReference>
<name>A0A060M7T7_9BACI</name>
<dbReference type="PATRIC" id="fig|1246626.3.peg.4058"/>
<dbReference type="eggNOG" id="ENOG5030CYC">
    <property type="taxonomic scope" value="Bacteria"/>
</dbReference>
<dbReference type="GO" id="GO:0016020">
    <property type="term" value="C:membrane"/>
    <property type="evidence" value="ECO:0007669"/>
    <property type="project" value="UniProtKB-SubCell"/>
</dbReference>
<feature type="transmembrane region" description="Helical" evidence="5">
    <location>
        <begin position="53"/>
        <end position="81"/>
    </location>
</feature>
<feature type="transmembrane region" description="Helical" evidence="5">
    <location>
        <begin position="144"/>
        <end position="169"/>
    </location>
</feature>
<feature type="domain" description="Yip1" evidence="6">
    <location>
        <begin position="6"/>
        <end position="197"/>
    </location>
</feature>
<dbReference type="OrthoDB" id="2987623at2"/>
<keyword evidence="3 5" id="KW-1133">Transmembrane helix</keyword>
<evidence type="ECO:0000256" key="2">
    <source>
        <dbReference type="ARBA" id="ARBA00022692"/>
    </source>
</evidence>
<keyword evidence="4 5" id="KW-0472">Membrane</keyword>
<keyword evidence="2 5" id="KW-0812">Transmembrane</keyword>
<feature type="transmembrane region" description="Helical" evidence="5">
    <location>
        <begin position="102"/>
        <end position="124"/>
    </location>
</feature>
<dbReference type="RefSeq" id="WP_038484919.1">
    <property type="nucleotide sequence ID" value="NZ_CP003923.1"/>
</dbReference>
<protein>
    <submittedName>
        <fullName evidence="7">Yip1 domain-containing protein</fullName>
    </submittedName>
</protein>